<comment type="caution">
    <text evidence="3">The sequence shown here is derived from an EMBL/GenBank/DDBJ whole genome shotgun (WGS) entry which is preliminary data.</text>
</comment>
<dbReference type="PANTHER" id="PTHR35526">
    <property type="entry name" value="ANTI-SIGMA-F FACTOR RSBW-RELATED"/>
    <property type="match status" value="1"/>
</dbReference>
<organism evidence="3 4">
    <name type="scientific">Entotheonella factor</name>
    <dbReference type="NCBI Taxonomy" id="1429438"/>
    <lineage>
        <taxon>Bacteria</taxon>
        <taxon>Pseudomonadati</taxon>
        <taxon>Nitrospinota/Tectimicrobiota group</taxon>
        <taxon>Candidatus Tectimicrobiota</taxon>
        <taxon>Candidatus Entotheonellia</taxon>
        <taxon>Candidatus Entotheonellales</taxon>
        <taxon>Candidatus Entotheonellaceae</taxon>
        <taxon>Candidatus Entotheonella</taxon>
    </lineage>
</organism>
<dbReference type="HOGENOM" id="CLU_129722_1_0_7"/>
<dbReference type="GO" id="GO:0004674">
    <property type="term" value="F:protein serine/threonine kinase activity"/>
    <property type="evidence" value="ECO:0007669"/>
    <property type="project" value="UniProtKB-KW"/>
</dbReference>
<dbReference type="PANTHER" id="PTHR35526:SF3">
    <property type="entry name" value="ANTI-SIGMA-F FACTOR RSBW"/>
    <property type="match status" value="1"/>
</dbReference>
<dbReference type="Proteomes" id="UP000019141">
    <property type="component" value="Unassembled WGS sequence"/>
</dbReference>
<proteinExistence type="predicted"/>
<keyword evidence="1" id="KW-0723">Serine/threonine-protein kinase</keyword>
<dbReference type="SMART" id="SM00387">
    <property type="entry name" value="HATPase_c"/>
    <property type="match status" value="1"/>
</dbReference>
<keyword evidence="1" id="KW-0808">Transferase</keyword>
<gene>
    <name evidence="3" type="ORF">ETSY1_19290</name>
</gene>
<keyword evidence="4" id="KW-1185">Reference proteome</keyword>
<dbReference type="InterPro" id="IPR036890">
    <property type="entry name" value="HATPase_C_sf"/>
</dbReference>
<dbReference type="InterPro" id="IPR050267">
    <property type="entry name" value="Anti-sigma-factor_SerPK"/>
</dbReference>
<dbReference type="AlphaFoldDB" id="W4LJR4"/>
<name>W4LJR4_ENTF1</name>
<accession>W4LJR4</accession>
<evidence type="ECO:0000259" key="2">
    <source>
        <dbReference type="SMART" id="SM00387"/>
    </source>
</evidence>
<evidence type="ECO:0000313" key="4">
    <source>
        <dbReference type="Proteomes" id="UP000019141"/>
    </source>
</evidence>
<dbReference type="Gene3D" id="3.30.565.10">
    <property type="entry name" value="Histidine kinase-like ATPase, C-terminal domain"/>
    <property type="match status" value="1"/>
</dbReference>
<feature type="domain" description="Histidine kinase/HSP90-like ATPase" evidence="2">
    <location>
        <begin position="34"/>
        <end position="133"/>
    </location>
</feature>
<sequence>MMAEQTIAINNANDIVTARQAGRNMARELGFGTADQTRLATAISELARNVCQHADHGVCVITDVSDAELIKIRVRVEDQGPGIADIDAALTEGFSTSGGLGLGLVGVKRLAHDFHIESKPGHTQVVISMVQRRLRGRHAG</sequence>
<dbReference type="SUPFAM" id="SSF55874">
    <property type="entry name" value="ATPase domain of HSP90 chaperone/DNA topoisomerase II/histidine kinase"/>
    <property type="match status" value="1"/>
</dbReference>
<protein>
    <submittedName>
        <fullName evidence="3">Anti-sigma regulatory factor</fullName>
    </submittedName>
</protein>
<dbReference type="InterPro" id="IPR003594">
    <property type="entry name" value="HATPase_dom"/>
</dbReference>
<dbReference type="Pfam" id="PF02518">
    <property type="entry name" value="HATPase_c"/>
    <property type="match status" value="1"/>
</dbReference>
<keyword evidence="1" id="KW-0418">Kinase</keyword>
<reference evidence="3 4" key="1">
    <citation type="journal article" date="2014" name="Nature">
        <title>An environmental bacterial taxon with a large and distinct metabolic repertoire.</title>
        <authorList>
            <person name="Wilson M.C."/>
            <person name="Mori T."/>
            <person name="Ruckert C."/>
            <person name="Uria A.R."/>
            <person name="Helf M.J."/>
            <person name="Takada K."/>
            <person name="Gernert C."/>
            <person name="Steffens U.A."/>
            <person name="Heycke N."/>
            <person name="Schmitt S."/>
            <person name="Rinke C."/>
            <person name="Helfrich E.J."/>
            <person name="Brachmann A.O."/>
            <person name="Gurgui C."/>
            <person name="Wakimoto T."/>
            <person name="Kracht M."/>
            <person name="Crusemann M."/>
            <person name="Hentschel U."/>
            <person name="Abe I."/>
            <person name="Matsunaga S."/>
            <person name="Kalinowski J."/>
            <person name="Takeyama H."/>
            <person name="Piel J."/>
        </authorList>
    </citation>
    <scope>NUCLEOTIDE SEQUENCE [LARGE SCALE GENOMIC DNA]</scope>
    <source>
        <strain evidence="4">TSY1</strain>
    </source>
</reference>
<evidence type="ECO:0000313" key="3">
    <source>
        <dbReference type="EMBL" id="ETW98318.1"/>
    </source>
</evidence>
<dbReference type="EMBL" id="AZHW01000565">
    <property type="protein sequence ID" value="ETW98318.1"/>
    <property type="molecule type" value="Genomic_DNA"/>
</dbReference>
<dbReference type="PATRIC" id="fig|1429438.4.peg.3764"/>
<evidence type="ECO:0000256" key="1">
    <source>
        <dbReference type="ARBA" id="ARBA00022527"/>
    </source>
</evidence>